<feature type="chain" id="PRO_5045074443" description="Mannosyltransferase" evidence="13">
    <location>
        <begin position="20"/>
        <end position="405"/>
    </location>
</feature>
<evidence type="ECO:0000313" key="15">
    <source>
        <dbReference type="RefSeq" id="XP_013772043.2"/>
    </source>
</evidence>
<evidence type="ECO:0000256" key="11">
    <source>
        <dbReference type="ARBA" id="ARBA00048899"/>
    </source>
</evidence>
<dbReference type="GeneID" id="106457197"/>
<keyword evidence="9 12" id="KW-0472">Membrane</keyword>
<feature type="transmembrane region" description="Helical" evidence="12">
    <location>
        <begin position="280"/>
        <end position="298"/>
    </location>
</feature>
<comment type="similarity">
    <text evidence="3 12">Belongs to the glycosyltransferase 22 family.</text>
</comment>
<organism evidence="14 15">
    <name type="scientific">Limulus polyphemus</name>
    <name type="common">Atlantic horseshoe crab</name>
    <dbReference type="NCBI Taxonomy" id="6850"/>
    <lineage>
        <taxon>Eukaryota</taxon>
        <taxon>Metazoa</taxon>
        <taxon>Ecdysozoa</taxon>
        <taxon>Arthropoda</taxon>
        <taxon>Chelicerata</taxon>
        <taxon>Merostomata</taxon>
        <taxon>Xiphosura</taxon>
        <taxon>Limulidae</taxon>
        <taxon>Limulus</taxon>
    </lineage>
</organism>
<evidence type="ECO:0000256" key="5">
    <source>
        <dbReference type="ARBA" id="ARBA00022679"/>
    </source>
</evidence>
<evidence type="ECO:0000256" key="10">
    <source>
        <dbReference type="ARBA" id="ARBA00044721"/>
    </source>
</evidence>
<feature type="transmembrane region" description="Helical" evidence="12">
    <location>
        <begin position="59"/>
        <end position="81"/>
    </location>
</feature>
<dbReference type="PANTHER" id="PTHR22760:SF1">
    <property type="entry name" value="DOL-P-MAN:MAN(7)GLCNAC(2)-PP-DOL ALPHA-1,6-MANNOSYLTRANSFERASE"/>
    <property type="match status" value="1"/>
</dbReference>
<protein>
    <recommendedName>
        <fullName evidence="12">Mannosyltransferase</fullName>
        <ecNumber evidence="12">2.4.1.-</ecNumber>
    </recommendedName>
</protein>
<evidence type="ECO:0000256" key="8">
    <source>
        <dbReference type="ARBA" id="ARBA00022989"/>
    </source>
</evidence>
<name>A0ABM1B045_LIMPO</name>
<keyword evidence="6 12" id="KW-0812">Transmembrane</keyword>
<comment type="subcellular location">
    <subcellularLocation>
        <location evidence="1 12">Endoplasmic reticulum membrane</location>
        <topology evidence="1 12">Multi-pass membrane protein</topology>
    </subcellularLocation>
</comment>
<feature type="transmembrane region" description="Helical" evidence="12">
    <location>
        <begin position="142"/>
        <end position="157"/>
    </location>
</feature>
<keyword evidence="7 12" id="KW-0256">Endoplasmic reticulum</keyword>
<reference evidence="15" key="1">
    <citation type="submission" date="2025-08" db="UniProtKB">
        <authorList>
            <consortium name="RefSeq"/>
        </authorList>
    </citation>
    <scope>IDENTIFICATION</scope>
    <source>
        <tissue evidence="15">Muscle</tissue>
    </source>
</reference>
<evidence type="ECO:0000256" key="12">
    <source>
        <dbReference type="RuleBase" id="RU363075"/>
    </source>
</evidence>
<evidence type="ECO:0000256" key="4">
    <source>
        <dbReference type="ARBA" id="ARBA00022676"/>
    </source>
</evidence>
<dbReference type="RefSeq" id="XP_013772043.2">
    <property type="nucleotide sequence ID" value="XM_013916589.2"/>
</dbReference>
<sequence>MNIMEWILVIIASIHLVVCPFTKVEESFNLQAMHDLLYHRFNISQYDHLEFPGVVPRTFLGPIFVTVLSAPFIVINSVFGASKFLSQYVVRAVLGTTVIFAFQTYRLALEKEFGKVMTTWLILITASQFHFMYYLSRPLPNTFALILTLLAYGYWIRQKHLHLIVTTAAAVIIFRGEVAILLGFILLTELTARRLTIKDLLKYGISSGLVMLALTVHVDSYFWQRWVWPEGEVLWYNIVLNKSSEWGTSPWLWYFYSAIPRAMSFSLFLLPLGLMVDRRIWVLVFPALGFITCYSFLPHKELRFIMYVFPLLNTAAARGCAYLWNTRLKSLFRVLLVLCVCFHLVFNLVTSGLLLYISYHNYPGGFALARLHQLEGDRTDVSVHIDVFTAQTGVSRFAQVNPFWK</sequence>
<accession>A0ABM1B045</accession>
<dbReference type="Proteomes" id="UP000694941">
    <property type="component" value="Unplaced"/>
</dbReference>
<keyword evidence="5" id="KW-0808">Transferase</keyword>
<keyword evidence="14" id="KW-1185">Reference proteome</keyword>
<dbReference type="PANTHER" id="PTHR22760">
    <property type="entry name" value="GLYCOSYLTRANSFERASE"/>
    <property type="match status" value="1"/>
</dbReference>
<dbReference type="Pfam" id="PF03901">
    <property type="entry name" value="Glyco_transf_22"/>
    <property type="match status" value="1"/>
</dbReference>
<keyword evidence="13" id="KW-0732">Signal</keyword>
<feature type="transmembrane region" description="Helical" evidence="12">
    <location>
        <begin position="163"/>
        <end position="188"/>
    </location>
</feature>
<proteinExistence type="inferred from homology"/>
<gene>
    <name evidence="15" type="primary">LOC106457197</name>
</gene>
<evidence type="ECO:0000256" key="2">
    <source>
        <dbReference type="ARBA" id="ARBA00004922"/>
    </source>
</evidence>
<feature type="transmembrane region" description="Helical" evidence="12">
    <location>
        <begin position="331"/>
        <end position="357"/>
    </location>
</feature>
<evidence type="ECO:0000256" key="1">
    <source>
        <dbReference type="ARBA" id="ARBA00004477"/>
    </source>
</evidence>
<evidence type="ECO:0000256" key="13">
    <source>
        <dbReference type="SAM" id="SignalP"/>
    </source>
</evidence>
<comment type="pathway">
    <text evidence="2">Protein modification; protein glycosylation.</text>
</comment>
<feature type="transmembrane region" description="Helical" evidence="12">
    <location>
        <begin position="117"/>
        <end position="135"/>
    </location>
</feature>
<evidence type="ECO:0000256" key="6">
    <source>
        <dbReference type="ARBA" id="ARBA00022692"/>
    </source>
</evidence>
<comment type="catalytic activity">
    <reaction evidence="11">
        <text>an alpha-D-Man-(1-&gt;2)-alpha-D-Man-(1-&gt;2)-alpha-D-Man-(1-&gt;3)-[alpha-D-Man-(1-&gt;2)-alpha-D-Man-(1-&gt;3)-alpha-D-Man-(1-&gt;6)]-beta-D-Man-(1-&gt;4)-beta-D-GlcNAc-(1-&gt;4)-alpha-D-GlcNAc-diphospho-di-trans,poly-cis-dolichol + a di-trans,poly-cis-dolichyl beta-D-mannosyl phosphate = an alpha-D-Man-(1-&gt;2)-alpha-D-Man-(1-&gt;2)-alpha-D-Man-(1-&gt;3)-[alpha-D-Man-(1-&gt;2)-alpha-D-Man-(1-&gt;3)-[alpha-D-Man-(1-&gt;6)]-alpha-D-Man-(1-&gt;6)]-beta-D-Man-(1-&gt;4)-beta-D-GlcNAc-(1-&gt;4)-alpha-D-GlcNAc-diphospho-di-trans,poly-cis-dolichol + a di-trans,poly-cis-dolichyl phosphate + H(+)</text>
        <dbReference type="Rhea" id="RHEA:29535"/>
        <dbReference type="Rhea" id="RHEA-COMP:19498"/>
        <dbReference type="Rhea" id="RHEA-COMP:19501"/>
        <dbReference type="Rhea" id="RHEA-COMP:19518"/>
        <dbReference type="Rhea" id="RHEA-COMP:19519"/>
        <dbReference type="ChEBI" id="CHEBI:15378"/>
        <dbReference type="ChEBI" id="CHEBI:57683"/>
        <dbReference type="ChEBI" id="CHEBI:58211"/>
        <dbReference type="ChEBI" id="CHEBI:132517"/>
        <dbReference type="ChEBI" id="CHEBI:132519"/>
        <dbReference type="EC" id="2.4.1.260"/>
    </reaction>
    <physiologicalReaction direction="left-to-right" evidence="11">
        <dbReference type="Rhea" id="RHEA:29536"/>
    </physiologicalReaction>
</comment>
<keyword evidence="8 12" id="KW-1133">Transmembrane helix</keyword>
<dbReference type="EC" id="2.4.1.-" evidence="12"/>
<comment type="function">
    <text evidence="10">Mannosyltransferase that operates in the biosynthetic pathway of dolichol-linked oligosaccharides, the glycan precursors employed in protein asparagine (N)-glycosylation. The assembly of dolichol-linked oligosaccharides begins on the cytosolic side of the endoplasmic reticulum membrane and finishes in its lumen. The sequential addition of sugars to dolichol pyrophosphate produces dolichol-linked oligosaccharides containing fourteen sugars, including two GlcNAcs, nine mannoses and three glucoses. Once assembled, the oligosaccharide is transferred from the lipid to nascent proteins by oligosaccharyltransferases. In the lumen of the endoplasmic reticulum, adds the eighth mannose residue in an alpha-1,6 linkage onto Man(7)GlcNAc(2)-PP-dolichol to produce Man(8)GlcNAc(2)-PP-dolichol.</text>
</comment>
<evidence type="ECO:0000256" key="3">
    <source>
        <dbReference type="ARBA" id="ARBA00007063"/>
    </source>
</evidence>
<feature type="transmembrane region" description="Helical" evidence="12">
    <location>
        <begin position="88"/>
        <end position="105"/>
    </location>
</feature>
<evidence type="ECO:0000256" key="9">
    <source>
        <dbReference type="ARBA" id="ARBA00023136"/>
    </source>
</evidence>
<feature type="signal peptide" evidence="13">
    <location>
        <begin position="1"/>
        <end position="19"/>
    </location>
</feature>
<dbReference type="InterPro" id="IPR005599">
    <property type="entry name" value="GPI_mannosylTrfase"/>
</dbReference>
<evidence type="ECO:0000256" key="7">
    <source>
        <dbReference type="ARBA" id="ARBA00022824"/>
    </source>
</evidence>
<feature type="transmembrane region" description="Helical" evidence="12">
    <location>
        <begin position="200"/>
        <end position="218"/>
    </location>
</feature>
<evidence type="ECO:0000313" key="14">
    <source>
        <dbReference type="Proteomes" id="UP000694941"/>
    </source>
</evidence>
<keyword evidence="4 12" id="KW-0328">Glycosyltransferase</keyword>
<feature type="transmembrane region" description="Helical" evidence="12">
    <location>
        <begin position="304"/>
        <end position="324"/>
    </location>
</feature>
<feature type="transmembrane region" description="Helical" evidence="12">
    <location>
        <begin position="251"/>
        <end position="273"/>
    </location>
</feature>